<keyword evidence="2" id="KW-1185">Reference proteome</keyword>
<evidence type="ECO:0000313" key="1">
    <source>
        <dbReference type="EMBL" id="RPA98039.1"/>
    </source>
</evidence>
<protein>
    <submittedName>
        <fullName evidence="1">Uncharacterized protein</fullName>
    </submittedName>
</protein>
<accession>A0A3N4JIF7</accession>
<reference evidence="1 2" key="1">
    <citation type="journal article" date="2018" name="Nat. Ecol. Evol.">
        <title>Pezizomycetes genomes reveal the molecular basis of ectomycorrhizal truffle lifestyle.</title>
        <authorList>
            <person name="Murat C."/>
            <person name="Payen T."/>
            <person name="Noel B."/>
            <person name="Kuo A."/>
            <person name="Morin E."/>
            <person name="Chen J."/>
            <person name="Kohler A."/>
            <person name="Krizsan K."/>
            <person name="Balestrini R."/>
            <person name="Da Silva C."/>
            <person name="Montanini B."/>
            <person name="Hainaut M."/>
            <person name="Levati E."/>
            <person name="Barry K.W."/>
            <person name="Belfiori B."/>
            <person name="Cichocki N."/>
            <person name="Clum A."/>
            <person name="Dockter R.B."/>
            <person name="Fauchery L."/>
            <person name="Guy J."/>
            <person name="Iotti M."/>
            <person name="Le Tacon F."/>
            <person name="Lindquist E.A."/>
            <person name="Lipzen A."/>
            <person name="Malagnac F."/>
            <person name="Mello A."/>
            <person name="Molinier V."/>
            <person name="Miyauchi S."/>
            <person name="Poulain J."/>
            <person name="Riccioni C."/>
            <person name="Rubini A."/>
            <person name="Sitrit Y."/>
            <person name="Splivallo R."/>
            <person name="Traeger S."/>
            <person name="Wang M."/>
            <person name="Zifcakova L."/>
            <person name="Wipf D."/>
            <person name="Zambonelli A."/>
            <person name="Paolocci F."/>
            <person name="Nowrousian M."/>
            <person name="Ottonello S."/>
            <person name="Baldrian P."/>
            <person name="Spatafora J.W."/>
            <person name="Henrissat B."/>
            <person name="Nagy L.G."/>
            <person name="Aury J.M."/>
            <person name="Wincker P."/>
            <person name="Grigoriev I.V."/>
            <person name="Bonfante P."/>
            <person name="Martin F.M."/>
        </authorList>
    </citation>
    <scope>NUCLEOTIDE SEQUENCE [LARGE SCALE GENOMIC DNA]</scope>
    <source>
        <strain evidence="1 2">120613-1</strain>
    </source>
</reference>
<name>A0A3N4JIF7_9PEZI</name>
<evidence type="ECO:0000313" key="2">
    <source>
        <dbReference type="Proteomes" id="UP000276215"/>
    </source>
</evidence>
<proteinExistence type="predicted"/>
<dbReference type="STRING" id="1336337.A0A3N4JIF7"/>
<dbReference type="EMBL" id="ML120399">
    <property type="protein sequence ID" value="RPA98039.1"/>
    <property type="molecule type" value="Genomic_DNA"/>
</dbReference>
<dbReference type="AlphaFoldDB" id="A0A3N4JIF7"/>
<dbReference type="Proteomes" id="UP000276215">
    <property type="component" value="Unassembled WGS sequence"/>
</dbReference>
<sequence length="100" mass="10839">MPDLRAALKLPSPKPIDVNGTLYGSDLWSNGTMATCQYYIDTSPVRSFNFTIYVLSLSATYKGLVKAGAAAGEVFEGRNASEYAVMLGRQNGWRGQAQNV</sequence>
<gene>
    <name evidence="1" type="ORF">L873DRAFT_1844439</name>
</gene>
<organism evidence="1 2">
    <name type="scientific">Choiromyces venosus 120613-1</name>
    <dbReference type="NCBI Taxonomy" id="1336337"/>
    <lineage>
        <taxon>Eukaryota</taxon>
        <taxon>Fungi</taxon>
        <taxon>Dikarya</taxon>
        <taxon>Ascomycota</taxon>
        <taxon>Pezizomycotina</taxon>
        <taxon>Pezizomycetes</taxon>
        <taxon>Pezizales</taxon>
        <taxon>Tuberaceae</taxon>
        <taxon>Choiromyces</taxon>
    </lineage>
</organism>
<dbReference type="OrthoDB" id="5348404at2759"/>